<dbReference type="SUPFAM" id="SSF53706">
    <property type="entry name" value="Formate dehydrogenase/DMSO reductase, domains 1-3"/>
    <property type="match status" value="1"/>
</dbReference>
<accession>A0A132NLL8</accession>
<dbReference type="PATRIC" id="fig|1469144.9.peg.5709"/>
<dbReference type="Proteomes" id="UP000070598">
    <property type="component" value="Unassembled WGS sequence"/>
</dbReference>
<proteinExistence type="predicted"/>
<dbReference type="EMBL" id="JYIK01000039">
    <property type="protein sequence ID" value="KWX11030.1"/>
    <property type="molecule type" value="Genomic_DNA"/>
</dbReference>
<evidence type="ECO:0000313" key="1">
    <source>
        <dbReference type="EMBL" id="KWX11030.1"/>
    </source>
</evidence>
<evidence type="ECO:0000313" key="2">
    <source>
        <dbReference type="Proteomes" id="UP000070598"/>
    </source>
</evidence>
<name>A0A132NLL8_9ACTN</name>
<organism evidence="1 2">
    <name type="scientific">Carbonactinospora thermoautotrophica</name>
    <dbReference type="NCBI Taxonomy" id="1469144"/>
    <lineage>
        <taxon>Bacteria</taxon>
        <taxon>Bacillati</taxon>
        <taxon>Actinomycetota</taxon>
        <taxon>Actinomycetes</taxon>
        <taxon>Kitasatosporales</taxon>
        <taxon>Carbonactinosporaceae</taxon>
        <taxon>Carbonactinospora</taxon>
    </lineage>
</organism>
<feature type="non-terminal residue" evidence="1">
    <location>
        <position position="66"/>
    </location>
</feature>
<sequence>MLAGFEPEEECPIVFLRLRKGARKKNVKVFSIAPFATRGLEKMFGRLLQVAPGSEPEVLDALVGSE</sequence>
<reference evidence="2" key="1">
    <citation type="submission" date="2015-02" db="EMBL/GenBank/DDBJ databases">
        <title>Physiological reanalysis, assessment of diazotrophy, and genome sequences of multiple isolates of Streptomyces thermoautotrophicus.</title>
        <authorList>
            <person name="MacKellar D.C."/>
            <person name="Lieber L."/>
            <person name="Norman J."/>
            <person name="Bolger A."/>
            <person name="Tobin C."/>
            <person name="Murray J.W."/>
            <person name="Friesen M."/>
            <person name="Prell J."/>
        </authorList>
    </citation>
    <scope>NUCLEOTIDE SEQUENCE [LARGE SCALE GENOMIC DNA]</scope>
    <source>
        <strain evidence="2">UBT1</strain>
    </source>
</reference>
<gene>
    <name evidence="1" type="ORF">TR74_00140</name>
</gene>
<dbReference type="AlphaFoldDB" id="A0A132NLL8"/>
<comment type="caution">
    <text evidence="1">The sequence shown here is derived from an EMBL/GenBank/DDBJ whole genome shotgun (WGS) entry which is preliminary data.</text>
</comment>
<protein>
    <submittedName>
        <fullName evidence="1">Uncharacterized protein</fullName>
    </submittedName>
</protein>